<keyword evidence="3 7" id="KW-0812">Transmembrane</keyword>
<dbReference type="OMA" id="CICIAMY"/>
<organism evidence="8">
    <name type="scientific">Hydra vulgaris</name>
    <name type="common">Hydra</name>
    <name type="synonym">Hydra attenuata</name>
    <dbReference type="NCBI Taxonomy" id="6087"/>
    <lineage>
        <taxon>Eukaryota</taxon>
        <taxon>Metazoa</taxon>
        <taxon>Cnidaria</taxon>
        <taxon>Hydrozoa</taxon>
        <taxon>Hydroidolina</taxon>
        <taxon>Anthoathecata</taxon>
        <taxon>Aplanulata</taxon>
        <taxon>Hydridae</taxon>
        <taxon>Hydra</taxon>
    </lineage>
</organism>
<proteinExistence type="evidence at transcript level"/>
<dbReference type="GO" id="GO:0005789">
    <property type="term" value="C:endoplasmic reticulum membrane"/>
    <property type="evidence" value="ECO:0007669"/>
    <property type="project" value="UniProtKB-SubCell"/>
</dbReference>
<comment type="subcellular location">
    <subcellularLocation>
        <location evidence="1">Endoplasmic reticulum membrane</location>
        <topology evidence="1">Multi-pass membrane protein</topology>
    </subcellularLocation>
</comment>
<evidence type="ECO:0000256" key="7">
    <source>
        <dbReference type="SAM" id="Phobius"/>
    </source>
</evidence>
<dbReference type="OrthoDB" id="5948770at2759"/>
<evidence type="ECO:0000313" key="8">
    <source>
        <dbReference type="EMBL" id="CDG68768.1"/>
    </source>
</evidence>
<evidence type="ECO:0000256" key="5">
    <source>
        <dbReference type="ARBA" id="ARBA00022989"/>
    </source>
</evidence>
<accession>T2M904</accession>
<dbReference type="PANTHER" id="PTHR20955">
    <property type="entry name" value="PROTEIN JAGUNAL HOMOLOG 1"/>
    <property type="match status" value="1"/>
</dbReference>
<dbReference type="InterPro" id="IPR009787">
    <property type="entry name" value="Jagunal"/>
</dbReference>
<evidence type="ECO:0000256" key="6">
    <source>
        <dbReference type="ARBA" id="ARBA00023136"/>
    </source>
</evidence>
<evidence type="ECO:0000256" key="2">
    <source>
        <dbReference type="ARBA" id="ARBA00008462"/>
    </source>
</evidence>
<feature type="transmembrane region" description="Helical" evidence="7">
    <location>
        <begin position="71"/>
        <end position="90"/>
    </location>
</feature>
<protein>
    <submittedName>
        <fullName evidence="8">Protein jagunal homolog 1</fullName>
    </submittedName>
</protein>
<dbReference type="GO" id="GO:0016192">
    <property type="term" value="P:vesicle-mediated transport"/>
    <property type="evidence" value="ECO:0007669"/>
    <property type="project" value="TreeGrafter"/>
</dbReference>
<evidence type="ECO:0000256" key="3">
    <source>
        <dbReference type="ARBA" id="ARBA00022692"/>
    </source>
</evidence>
<keyword evidence="4" id="KW-0256">Endoplasmic reticulum</keyword>
<keyword evidence="5 7" id="KW-1133">Transmembrane helix</keyword>
<evidence type="ECO:0000256" key="1">
    <source>
        <dbReference type="ARBA" id="ARBA00004477"/>
    </source>
</evidence>
<feature type="transmembrane region" description="Helical" evidence="7">
    <location>
        <begin position="44"/>
        <end position="65"/>
    </location>
</feature>
<reference evidence="8" key="1">
    <citation type="journal article" date="2013" name="Genome Biol. Evol.">
        <title>Punctuated emergences of genetic and phenotypic innovations in eumetazoan, bilaterian, euteleostome, and hominidae ancestors.</title>
        <authorList>
            <person name="Wenger Y."/>
            <person name="Galliot B."/>
        </authorList>
    </citation>
    <scope>NUCLEOTIDE SEQUENCE</scope>
    <source>
        <tissue evidence="8">Whole animals</tissue>
    </source>
</reference>
<gene>
    <name evidence="8" type="primary">JAGN1</name>
</gene>
<feature type="transmembrane region" description="Helical" evidence="7">
    <location>
        <begin position="97"/>
        <end position="120"/>
    </location>
</feature>
<dbReference type="GO" id="GO:0007029">
    <property type="term" value="P:endoplasmic reticulum organization"/>
    <property type="evidence" value="ECO:0007669"/>
    <property type="project" value="InterPro"/>
</dbReference>
<dbReference type="AlphaFoldDB" id="T2M904"/>
<dbReference type="PANTHER" id="PTHR20955:SF1">
    <property type="entry name" value="PROTEIN JAGUNAL HOMOLOG 1"/>
    <property type="match status" value="1"/>
</dbReference>
<comment type="similarity">
    <text evidence="2">Belongs to the jagunal family.</text>
</comment>
<dbReference type="Pfam" id="PF07086">
    <property type="entry name" value="Jagunal"/>
    <property type="match status" value="1"/>
</dbReference>
<keyword evidence="6 7" id="KW-0472">Membrane</keyword>
<evidence type="ECO:0000256" key="4">
    <source>
        <dbReference type="ARBA" id="ARBA00022824"/>
    </source>
</evidence>
<dbReference type="EMBL" id="HAAD01002536">
    <property type="protein sequence ID" value="CDG68768.1"/>
    <property type="molecule type" value="mRNA"/>
</dbReference>
<feature type="transmembrane region" description="Helical" evidence="7">
    <location>
        <begin position="140"/>
        <end position="162"/>
    </location>
</feature>
<name>T2M904_HYDVU</name>
<sequence>MASRSGPRAEGTDGSDFSNRESIASHYKKSAALKTKVRKSMVPHILMTILLVGKFIVLALGYKYFLPFEKWEMVWVLSGICAFVGLRSLAKNDNKKISIYIYGNILFGIAPLIFGLYASIKKVQVDMSDFKNVPDSWRDSPMKMAIIACGLTWQIVGIFHALRLRKAWSSMDSKNK</sequence>